<evidence type="ECO:0000313" key="2">
    <source>
        <dbReference type="Ensembl" id="ENSEBUP00000016401.1"/>
    </source>
</evidence>
<keyword evidence="1" id="KW-0472">Membrane</keyword>
<evidence type="ECO:0000256" key="1">
    <source>
        <dbReference type="SAM" id="Phobius"/>
    </source>
</evidence>
<keyword evidence="1" id="KW-1133">Transmembrane helix</keyword>
<feature type="transmembrane region" description="Helical" evidence="1">
    <location>
        <begin position="168"/>
        <end position="190"/>
    </location>
</feature>
<keyword evidence="3" id="KW-1185">Reference proteome</keyword>
<proteinExistence type="predicted"/>
<accession>A0A8C4QLJ2</accession>
<feature type="transmembrane region" description="Helical" evidence="1">
    <location>
        <begin position="12"/>
        <end position="32"/>
    </location>
</feature>
<dbReference type="Proteomes" id="UP000694388">
    <property type="component" value="Unplaced"/>
</dbReference>
<organism evidence="2 3">
    <name type="scientific">Eptatretus burgeri</name>
    <name type="common">Inshore hagfish</name>
    <dbReference type="NCBI Taxonomy" id="7764"/>
    <lineage>
        <taxon>Eukaryota</taxon>
        <taxon>Metazoa</taxon>
        <taxon>Chordata</taxon>
        <taxon>Craniata</taxon>
        <taxon>Vertebrata</taxon>
        <taxon>Cyclostomata</taxon>
        <taxon>Myxini</taxon>
        <taxon>Myxiniformes</taxon>
        <taxon>Myxinidae</taxon>
        <taxon>Eptatretinae</taxon>
        <taxon>Eptatretus</taxon>
    </lineage>
</organism>
<feature type="transmembrane region" description="Helical" evidence="1">
    <location>
        <begin position="57"/>
        <end position="75"/>
    </location>
</feature>
<dbReference type="Ensembl" id="ENSEBUT00000016977.1">
    <property type="protein sequence ID" value="ENSEBUP00000016401.1"/>
    <property type="gene ID" value="ENSEBUG00000010284.1"/>
</dbReference>
<reference evidence="2" key="1">
    <citation type="submission" date="2025-08" db="UniProtKB">
        <authorList>
            <consortium name="Ensembl"/>
        </authorList>
    </citation>
    <scope>IDENTIFICATION</scope>
</reference>
<reference evidence="2" key="2">
    <citation type="submission" date="2025-09" db="UniProtKB">
        <authorList>
            <consortium name="Ensembl"/>
        </authorList>
    </citation>
    <scope>IDENTIFICATION</scope>
</reference>
<sequence>GELREGCPVCLLLPISSIYVFCLLIACSSPPLPELRPRFLFPFPPVCDRIGVRHHSFFRLIFSSLYTIITCIHFLPSQPTIISSRFNHPWFLLVVVQEINPSVLHERCFSCLSSRPTCVVLSTIIRNVSSGVELLGHRGFLPSCCDKRDIGQAVDATILLIIFHDDVIVVHCMVLTISVCLFLLTCIFFMRNMSSCSSFLSQPELEDLPLALNLTLVVSMLISLYPLGLTFAQAKLHPRAGKQPAKYALNQLTLVTMKLQTAVFTMLAKNGHVPCLPPFPSVARARRNNYCS</sequence>
<protein>
    <submittedName>
        <fullName evidence="2">Solute carrier family 51 alpha subunit</fullName>
    </submittedName>
</protein>
<evidence type="ECO:0000313" key="3">
    <source>
        <dbReference type="Proteomes" id="UP000694388"/>
    </source>
</evidence>
<dbReference type="GeneTree" id="ENSGT00940000163831"/>
<name>A0A8C4QLJ2_EPTBU</name>
<keyword evidence="1" id="KW-0812">Transmembrane</keyword>
<dbReference type="AlphaFoldDB" id="A0A8C4QLJ2"/>
<feature type="transmembrane region" description="Helical" evidence="1">
    <location>
        <begin position="210"/>
        <end position="232"/>
    </location>
</feature>